<sequence length="41" mass="4603">MGGSDRVFAGAIALTFYITTIKLWGKLRAIRDKFRGNSKDK</sequence>
<keyword evidence="1" id="KW-1133">Transmembrane helix</keyword>
<keyword evidence="1" id="KW-0812">Transmembrane</keyword>
<feature type="transmembrane region" description="Helical" evidence="1">
    <location>
        <begin position="6"/>
        <end position="25"/>
    </location>
</feature>
<name>A0A2K8SKT3_9NOSO</name>
<evidence type="ECO:0000256" key="1">
    <source>
        <dbReference type="SAM" id="Phobius"/>
    </source>
</evidence>
<organism evidence="2 3">
    <name type="scientific">Nostoc flagelliforme CCNUN1</name>
    <dbReference type="NCBI Taxonomy" id="2038116"/>
    <lineage>
        <taxon>Bacteria</taxon>
        <taxon>Bacillati</taxon>
        <taxon>Cyanobacteriota</taxon>
        <taxon>Cyanophyceae</taxon>
        <taxon>Nostocales</taxon>
        <taxon>Nostocaceae</taxon>
        <taxon>Nostoc</taxon>
    </lineage>
</organism>
<dbReference type="KEGG" id="nfl:COO91_01863"/>
<dbReference type="Proteomes" id="UP000232003">
    <property type="component" value="Chromosome"/>
</dbReference>
<protein>
    <submittedName>
        <fullName evidence="2">Uncharacterized protein</fullName>
    </submittedName>
</protein>
<dbReference type="EMBL" id="CP024785">
    <property type="protein sequence ID" value="AUB35970.1"/>
    <property type="molecule type" value="Genomic_DNA"/>
</dbReference>
<keyword evidence="3" id="KW-1185">Reference proteome</keyword>
<proteinExistence type="predicted"/>
<evidence type="ECO:0000313" key="2">
    <source>
        <dbReference type="EMBL" id="AUB35970.1"/>
    </source>
</evidence>
<accession>A0A2K8SKT3</accession>
<keyword evidence="1" id="KW-0472">Membrane</keyword>
<dbReference type="AlphaFoldDB" id="A0A2K8SKT3"/>
<reference evidence="2 3" key="1">
    <citation type="submission" date="2017-11" db="EMBL/GenBank/DDBJ databases">
        <title>Complete genome of a free-living desiccation-tolerant cyanobacterium and its photosynthetic adaptation to extreme terrestrial habitat.</title>
        <authorList>
            <person name="Shang J."/>
        </authorList>
    </citation>
    <scope>NUCLEOTIDE SEQUENCE [LARGE SCALE GENOMIC DNA]</scope>
    <source>
        <strain evidence="2 3">CCNUN1</strain>
    </source>
</reference>
<evidence type="ECO:0000313" key="3">
    <source>
        <dbReference type="Proteomes" id="UP000232003"/>
    </source>
</evidence>
<gene>
    <name evidence="2" type="ORF">COO91_01863</name>
</gene>